<dbReference type="EMBL" id="CM043799">
    <property type="protein sequence ID" value="KAI4804674.1"/>
    <property type="molecule type" value="Genomic_DNA"/>
</dbReference>
<gene>
    <name evidence="1" type="ORF">KUCAC02_026293</name>
</gene>
<accession>A0ACB9VX23</accession>
<keyword evidence="2" id="KW-1185">Reference proteome</keyword>
<name>A0ACB9VX23_CHAAC</name>
<proteinExistence type="predicted"/>
<comment type="caution">
    <text evidence="1">The sequence shown here is derived from an EMBL/GenBank/DDBJ whole genome shotgun (WGS) entry which is preliminary data.</text>
</comment>
<protein>
    <submittedName>
        <fullName evidence="1">Uncharacterized protein</fullName>
    </submittedName>
</protein>
<evidence type="ECO:0000313" key="1">
    <source>
        <dbReference type="EMBL" id="KAI4804674.1"/>
    </source>
</evidence>
<dbReference type="Proteomes" id="UP001057452">
    <property type="component" value="Chromosome 15"/>
</dbReference>
<sequence>MGGSQANRYETSREAGSEEERETPKDRLQRERKDRQEESGYALGNDVETKDGGAEGAGPSVSAETPVSVSERQDLAGGDDAVPRWGNRGDGAHICFCSASSSVLRETGL</sequence>
<evidence type="ECO:0000313" key="2">
    <source>
        <dbReference type="Proteomes" id="UP001057452"/>
    </source>
</evidence>
<reference evidence="1" key="1">
    <citation type="submission" date="2022-05" db="EMBL/GenBank/DDBJ databases">
        <title>Chromosome-level genome of Chaenocephalus aceratus.</title>
        <authorList>
            <person name="Park H."/>
        </authorList>
    </citation>
    <scope>NUCLEOTIDE SEQUENCE</scope>
    <source>
        <strain evidence="1">KU_202001</strain>
    </source>
</reference>
<organism evidence="1 2">
    <name type="scientific">Chaenocephalus aceratus</name>
    <name type="common">Blackfin icefish</name>
    <name type="synonym">Chaenichthys aceratus</name>
    <dbReference type="NCBI Taxonomy" id="36190"/>
    <lineage>
        <taxon>Eukaryota</taxon>
        <taxon>Metazoa</taxon>
        <taxon>Chordata</taxon>
        <taxon>Craniata</taxon>
        <taxon>Vertebrata</taxon>
        <taxon>Euteleostomi</taxon>
        <taxon>Actinopterygii</taxon>
        <taxon>Neopterygii</taxon>
        <taxon>Teleostei</taxon>
        <taxon>Neoteleostei</taxon>
        <taxon>Acanthomorphata</taxon>
        <taxon>Eupercaria</taxon>
        <taxon>Perciformes</taxon>
        <taxon>Notothenioidei</taxon>
        <taxon>Channichthyidae</taxon>
        <taxon>Chaenocephalus</taxon>
    </lineage>
</organism>